<sequence length="188" mass="21159">MSQDQERSRFQSWRWWQRLGVGCGLWLLVASLTACQSPMSAQGTLVKVEQIANGQAIEISPANNSPGTPERVRLIGIDAPDLAQQPWGPAAKQQLERLIGSKPVLLEPGLESRDRYERTLAYVWLDGKLLNEKLVEAGYALAVPRSPNTKYDQRLKRAQEKARLMGVGIWNPNEPMRLTPAEFRAQNR</sequence>
<dbReference type="PANTHER" id="PTHR12302">
    <property type="entry name" value="EBNA2 BINDING PROTEIN P100"/>
    <property type="match status" value="1"/>
</dbReference>
<dbReference type="EMBL" id="JAMPKM010000009">
    <property type="protein sequence ID" value="MEP0818497.1"/>
    <property type="molecule type" value="Genomic_DNA"/>
</dbReference>
<name>A0ABV0J9N7_9CYAN</name>
<dbReference type="InterPro" id="IPR016071">
    <property type="entry name" value="Staphylococal_nuclease_OB-fold"/>
</dbReference>
<accession>A0ABV0J9N7</accession>
<keyword evidence="3" id="KW-0378">Hydrolase</keyword>
<dbReference type="Pfam" id="PF00565">
    <property type="entry name" value="SNase"/>
    <property type="match status" value="1"/>
</dbReference>
<keyword evidence="1" id="KW-0540">Nuclease</keyword>
<dbReference type="Gene3D" id="2.40.50.90">
    <property type="match status" value="1"/>
</dbReference>
<keyword evidence="6" id="KW-1185">Reference proteome</keyword>
<evidence type="ECO:0000256" key="3">
    <source>
        <dbReference type="ARBA" id="ARBA00022801"/>
    </source>
</evidence>
<protein>
    <submittedName>
        <fullName evidence="5">Thermonuclease family protein</fullName>
    </submittedName>
</protein>
<evidence type="ECO:0000259" key="4">
    <source>
        <dbReference type="PROSITE" id="PS50830"/>
    </source>
</evidence>
<gene>
    <name evidence="5" type="ORF">NC998_15465</name>
</gene>
<reference evidence="5 6" key="1">
    <citation type="submission" date="2022-04" db="EMBL/GenBank/DDBJ databases">
        <title>Positive selection, recombination, and allopatry shape intraspecific diversity of widespread and dominant cyanobacteria.</title>
        <authorList>
            <person name="Wei J."/>
            <person name="Shu W."/>
            <person name="Hu C."/>
        </authorList>
    </citation>
    <scope>NUCLEOTIDE SEQUENCE [LARGE SCALE GENOMIC DNA]</scope>
    <source>
        <strain evidence="5 6">GB2-A4</strain>
    </source>
</reference>
<evidence type="ECO:0000256" key="2">
    <source>
        <dbReference type="ARBA" id="ARBA00022759"/>
    </source>
</evidence>
<evidence type="ECO:0000313" key="6">
    <source>
        <dbReference type="Proteomes" id="UP001464891"/>
    </source>
</evidence>
<dbReference type="PROSITE" id="PS51257">
    <property type="entry name" value="PROKAR_LIPOPROTEIN"/>
    <property type="match status" value="1"/>
</dbReference>
<dbReference type="RefSeq" id="WP_199299094.1">
    <property type="nucleotide sequence ID" value="NZ_JAMPKM010000009.1"/>
</dbReference>
<dbReference type="Proteomes" id="UP001464891">
    <property type="component" value="Unassembled WGS sequence"/>
</dbReference>
<dbReference type="PROSITE" id="PS50830">
    <property type="entry name" value="TNASE_3"/>
    <property type="match status" value="1"/>
</dbReference>
<dbReference type="SMART" id="SM00318">
    <property type="entry name" value="SNc"/>
    <property type="match status" value="1"/>
</dbReference>
<dbReference type="SUPFAM" id="SSF50199">
    <property type="entry name" value="Staphylococcal nuclease"/>
    <property type="match status" value="1"/>
</dbReference>
<comment type="caution">
    <text evidence="5">The sequence shown here is derived from an EMBL/GenBank/DDBJ whole genome shotgun (WGS) entry which is preliminary data.</text>
</comment>
<feature type="domain" description="TNase-like" evidence="4">
    <location>
        <begin position="42"/>
        <end position="172"/>
    </location>
</feature>
<dbReference type="PANTHER" id="PTHR12302:SF3">
    <property type="entry name" value="SERINE_THREONINE-PROTEIN KINASE 31"/>
    <property type="match status" value="1"/>
</dbReference>
<proteinExistence type="predicted"/>
<dbReference type="InterPro" id="IPR035437">
    <property type="entry name" value="SNase_OB-fold_sf"/>
</dbReference>
<evidence type="ECO:0000256" key="1">
    <source>
        <dbReference type="ARBA" id="ARBA00022722"/>
    </source>
</evidence>
<evidence type="ECO:0000313" key="5">
    <source>
        <dbReference type="EMBL" id="MEP0818497.1"/>
    </source>
</evidence>
<organism evidence="5 6">
    <name type="scientific">Trichocoleus desertorum GB2-A4</name>
    <dbReference type="NCBI Taxonomy" id="2933944"/>
    <lineage>
        <taxon>Bacteria</taxon>
        <taxon>Bacillati</taxon>
        <taxon>Cyanobacteriota</taxon>
        <taxon>Cyanophyceae</taxon>
        <taxon>Leptolyngbyales</taxon>
        <taxon>Trichocoleusaceae</taxon>
        <taxon>Trichocoleus</taxon>
    </lineage>
</organism>
<keyword evidence="2" id="KW-0255">Endonuclease</keyword>